<organism evidence="2 3">
    <name type="scientific">Puccinia graminis f. sp. tritici</name>
    <dbReference type="NCBI Taxonomy" id="56615"/>
    <lineage>
        <taxon>Eukaryota</taxon>
        <taxon>Fungi</taxon>
        <taxon>Dikarya</taxon>
        <taxon>Basidiomycota</taxon>
        <taxon>Pucciniomycotina</taxon>
        <taxon>Pucciniomycetes</taxon>
        <taxon>Pucciniales</taxon>
        <taxon>Pucciniaceae</taxon>
        <taxon>Puccinia</taxon>
    </lineage>
</organism>
<name>A0A5B0NFK7_PUCGR</name>
<dbReference type="EMBL" id="VSWC01000105">
    <property type="protein sequence ID" value="KAA1087583.1"/>
    <property type="molecule type" value="Genomic_DNA"/>
</dbReference>
<feature type="region of interest" description="Disordered" evidence="1">
    <location>
        <begin position="96"/>
        <end position="122"/>
    </location>
</feature>
<proteinExistence type="predicted"/>
<feature type="region of interest" description="Disordered" evidence="1">
    <location>
        <begin position="1"/>
        <end position="79"/>
    </location>
</feature>
<dbReference type="OrthoDB" id="10342284at2759"/>
<dbReference type="AlphaFoldDB" id="A0A5B0NFK7"/>
<accession>A0A5B0NFK7</accession>
<evidence type="ECO:0000313" key="2">
    <source>
        <dbReference type="EMBL" id="KAA1087583.1"/>
    </source>
</evidence>
<dbReference type="Proteomes" id="UP000324748">
    <property type="component" value="Unassembled WGS sequence"/>
</dbReference>
<protein>
    <submittedName>
        <fullName evidence="2">Chitin synthase, class 3</fullName>
    </submittedName>
</protein>
<comment type="caution">
    <text evidence="2">The sequence shown here is derived from an EMBL/GenBank/DDBJ whole genome shotgun (WGS) entry which is preliminary data.</text>
</comment>
<evidence type="ECO:0000313" key="3">
    <source>
        <dbReference type="Proteomes" id="UP000324748"/>
    </source>
</evidence>
<gene>
    <name evidence="2" type="primary">CHS3_16</name>
    <name evidence="2" type="ORF">PGT21_034022</name>
</gene>
<keyword evidence="3" id="KW-1185">Reference proteome</keyword>
<evidence type="ECO:0000256" key="1">
    <source>
        <dbReference type="SAM" id="MobiDB-lite"/>
    </source>
</evidence>
<feature type="compositionally biased region" description="Polar residues" evidence="1">
    <location>
        <begin position="1"/>
        <end position="13"/>
    </location>
</feature>
<reference evidence="2 3" key="1">
    <citation type="submission" date="2019-05" db="EMBL/GenBank/DDBJ databases">
        <title>Emergence of the Ug99 lineage of the wheat stem rust pathogen through somatic hybridization.</title>
        <authorList>
            <person name="Li F."/>
            <person name="Upadhyaya N.M."/>
            <person name="Sperschneider J."/>
            <person name="Matny O."/>
            <person name="Nguyen-Phuc H."/>
            <person name="Mago R."/>
            <person name="Raley C."/>
            <person name="Miller M.E."/>
            <person name="Silverstein K.A.T."/>
            <person name="Henningsen E."/>
            <person name="Hirsch C.D."/>
            <person name="Visser B."/>
            <person name="Pretorius Z.A."/>
            <person name="Steffenson B.J."/>
            <person name="Schwessinger B."/>
            <person name="Dodds P.N."/>
            <person name="Figueroa M."/>
        </authorList>
    </citation>
    <scope>NUCLEOTIDE SEQUENCE [LARGE SCALE GENOMIC DNA]</scope>
    <source>
        <strain evidence="2">21-0</strain>
    </source>
</reference>
<sequence length="179" mass="19145">MPLRQTSQDSYTGRMTDFDAREPILPAFRATNETNGHSPFEDEERVSPNHEFSHLFQSSHPDEDQQSSSHSTVLGGSGGSNGLELKAGFARGVTLSDTGAVPDSMGAMRRVDRPTHSNLPPFSPTNINRLAVILSRHLQVQMIDLPSPPGFTTIGASGGLHVGSGAFAEVGLDPKILLV</sequence>